<evidence type="ECO:0000313" key="7">
    <source>
        <dbReference type="Proteomes" id="UP001189303"/>
    </source>
</evidence>
<dbReference type="Proteomes" id="UP001189303">
    <property type="component" value="Unassembled WGS sequence"/>
</dbReference>
<dbReference type="PANTHER" id="PTHR46193:SF10">
    <property type="entry name" value="6-PHOSPHOGLUCONATE PHOSPHATASE"/>
    <property type="match status" value="1"/>
</dbReference>
<sequence>MTAVTSSVSNHPRFDAILFDCDGVLVDSEPIVNRLIWEMLIELGIDISLEDSIQRFLGKAIREELDAIAEMRGAPLPPNWLSTFQARRNVLLEAEVEAVPHIGHAIDVLSRLGLPMAVASGADRMKVELQLNRTGLIEHFQPTDVRIFSATEVARSKPAPDVYLLAASSLGVSPSRCLVIEDSPTGVTAGHAAGMTVLAYAGRNAPGPLIAAGAARTFTDMRELPELPELLA</sequence>
<dbReference type="InterPro" id="IPR041492">
    <property type="entry name" value="HAD_2"/>
</dbReference>
<evidence type="ECO:0000313" key="6">
    <source>
        <dbReference type="EMBL" id="MBX3892436.1"/>
    </source>
</evidence>
<dbReference type="InterPro" id="IPR051600">
    <property type="entry name" value="Beta-PGM-like"/>
</dbReference>
<evidence type="ECO:0000256" key="1">
    <source>
        <dbReference type="ARBA" id="ARBA00001946"/>
    </source>
</evidence>
<gene>
    <name evidence="5" type="primary">yieH</name>
    <name evidence="6" type="ORF">DEE74_21445</name>
    <name evidence="5" type="ORF">R38712_03373</name>
</gene>
<evidence type="ECO:0000313" key="5">
    <source>
        <dbReference type="EMBL" id="CAJ0727437.1"/>
    </source>
</evidence>
<comment type="similarity">
    <text evidence="2">Belongs to the HAD-like hydrolase superfamily. CbbY/CbbZ/Gph/YieH family.</text>
</comment>
<keyword evidence="7" id="KW-1185">Reference proteome</keyword>
<comment type="cofactor">
    <cofactor evidence="1">
        <name>Mg(2+)</name>
        <dbReference type="ChEBI" id="CHEBI:18420"/>
    </cofactor>
</comment>
<dbReference type="EMBL" id="QGBI01000025">
    <property type="protein sequence ID" value="MBX3892436.1"/>
    <property type="molecule type" value="Genomic_DNA"/>
</dbReference>
<name>A0A2P4RH14_RALPI</name>
<dbReference type="PRINTS" id="PR00413">
    <property type="entry name" value="HADHALOGNASE"/>
</dbReference>
<proteinExistence type="inferred from homology"/>
<dbReference type="InterPro" id="IPR036412">
    <property type="entry name" value="HAD-like_sf"/>
</dbReference>
<dbReference type="InterPro" id="IPR023214">
    <property type="entry name" value="HAD_sf"/>
</dbReference>
<dbReference type="RefSeq" id="WP_012760958.1">
    <property type="nucleotide sequence ID" value="NZ_CATWFT010000011.1"/>
</dbReference>
<evidence type="ECO:0000313" key="8">
    <source>
        <dbReference type="Proteomes" id="UP001199322"/>
    </source>
</evidence>
<dbReference type="SFLD" id="SFLDG01129">
    <property type="entry name" value="C1.5:_HAD__Beta-PGM__Phosphata"/>
    <property type="match status" value="1"/>
</dbReference>
<dbReference type="CDD" id="cd07526">
    <property type="entry name" value="HAD_BPGM_like"/>
    <property type="match status" value="1"/>
</dbReference>
<dbReference type="SFLD" id="SFLDS00003">
    <property type="entry name" value="Haloacid_Dehalogenase"/>
    <property type="match status" value="1"/>
</dbReference>
<dbReference type="InterPro" id="IPR023198">
    <property type="entry name" value="PGP-like_dom2"/>
</dbReference>
<dbReference type="GO" id="GO:0046872">
    <property type="term" value="F:metal ion binding"/>
    <property type="evidence" value="ECO:0007669"/>
    <property type="project" value="UniProtKB-KW"/>
</dbReference>
<dbReference type="SFLD" id="SFLDG01135">
    <property type="entry name" value="C1.5.6:_HAD__Beta-PGM__Phospha"/>
    <property type="match status" value="1"/>
</dbReference>
<reference evidence="6" key="1">
    <citation type="submission" date="2018-06" db="EMBL/GenBank/DDBJ databases">
        <authorList>
            <person name="O'Rourke A."/>
        </authorList>
    </citation>
    <scope>NUCLEOTIDE SEQUENCE</scope>
    <source>
        <strain evidence="6">132550021-3</strain>
    </source>
</reference>
<evidence type="ECO:0000256" key="2">
    <source>
        <dbReference type="ARBA" id="ARBA00006171"/>
    </source>
</evidence>
<dbReference type="PANTHER" id="PTHR46193">
    <property type="entry name" value="6-PHOSPHOGLUCONATE PHOSPHATASE"/>
    <property type="match status" value="1"/>
</dbReference>
<dbReference type="Pfam" id="PF13419">
    <property type="entry name" value="HAD_2"/>
    <property type="match status" value="1"/>
</dbReference>
<dbReference type="SUPFAM" id="SSF56784">
    <property type="entry name" value="HAD-like"/>
    <property type="match status" value="1"/>
</dbReference>
<protein>
    <submittedName>
        <fullName evidence="5">6-phosphogluconate phosphatase</fullName>
        <ecNumber evidence="5">3.1.3.-</ecNumber>
    </submittedName>
    <submittedName>
        <fullName evidence="6">HAD family phosphatase</fullName>
    </submittedName>
</protein>
<dbReference type="EC" id="3.1.3.-" evidence="5"/>
<evidence type="ECO:0000256" key="4">
    <source>
        <dbReference type="ARBA" id="ARBA00022842"/>
    </source>
</evidence>
<comment type="caution">
    <text evidence="6">The sequence shown here is derived from an EMBL/GenBank/DDBJ whole genome shotgun (WGS) entry which is preliminary data.</text>
</comment>
<dbReference type="InterPro" id="IPR006439">
    <property type="entry name" value="HAD-SF_hydro_IA"/>
</dbReference>
<organism evidence="6 8">
    <name type="scientific">Ralstonia pickettii</name>
    <name type="common">Burkholderia pickettii</name>
    <dbReference type="NCBI Taxonomy" id="329"/>
    <lineage>
        <taxon>Bacteria</taxon>
        <taxon>Pseudomonadati</taxon>
        <taxon>Pseudomonadota</taxon>
        <taxon>Betaproteobacteria</taxon>
        <taxon>Burkholderiales</taxon>
        <taxon>Burkholderiaceae</taxon>
        <taxon>Ralstonia</taxon>
    </lineage>
</organism>
<dbReference type="EMBL" id="CATWFT010000011">
    <property type="protein sequence ID" value="CAJ0727437.1"/>
    <property type="molecule type" value="Genomic_DNA"/>
</dbReference>
<dbReference type="GO" id="GO:0016787">
    <property type="term" value="F:hydrolase activity"/>
    <property type="evidence" value="ECO:0007669"/>
    <property type="project" value="UniProtKB-KW"/>
</dbReference>
<accession>A0A2P4RH14</accession>
<dbReference type="Gene3D" id="3.40.50.1000">
    <property type="entry name" value="HAD superfamily/HAD-like"/>
    <property type="match status" value="1"/>
</dbReference>
<dbReference type="AlphaFoldDB" id="A0A2P4RH14"/>
<dbReference type="NCBIfam" id="TIGR01509">
    <property type="entry name" value="HAD-SF-IA-v3"/>
    <property type="match status" value="1"/>
</dbReference>
<keyword evidence="4" id="KW-0460">Magnesium</keyword>
<evidence type="ECO:0000256" key="3">
    <source>
        <dbReference type="ARBA" id="ARBA00022723"/>
    </source>
</evidence>
<keyword evidence="5" id="KW-0378">Hydrolase</keyword>
<keyword evidence="3" id="KW-0479">Metal-binding</keyword>
<dbReference type="Proteomes" id="UP001199322">
    <property type="component" value="Unassembled WGS sequence"/>
</dbReference>
<reference evidence="5 7" key="2">
    <citation type="submission" date="2023-07" db="EMBL/GenBank/DDBJ databases">
        <authorList>
            <person name="Peeters C."/>
        </authorList>
    </citation>
    <scope>NUCLEOTIDE SEQUENCE [LARGE SCALE GENOMIC DNA]</scope>
    <source>
        <strain evidence="5 7">R-38712</strain>
    </source>
</reference>
<dbReference type="Gene3D" id="1.10.150.240">
    <property type="entry name" value="Putative phosphatase, domain 2"/>
    <property type="match status" value="1"/>
</dbReference>